<dbReference type="STRING" id="3750.A0A498KFP7"/>
<comment type="caution">
    <text evidence="2">The sequence shown here is derived from an EMBL/GenBank/DDBJ whole genome shotgun (WGS) entry which is preliminary data.</text>
</comment>
<feature type="region of interest" description="Disordered" evidence="1">
    <location>
        <begin position="1"/>
        <end position="26"/>
    </location>
</feature>
<accession>A0A498KFP7</accession>
<organism evidence="2 3">
    <name type="scientific">Malus domestica</name>
    <name type="common">Apple</name>
    <name type="synonym">Pyrus malus</name>
    <dbReference type="NCBI Taxonomy" id="3750"/>
    <lineage>
        <taxon>Eukaryota</taxon>
        <taxon>Viridiplantae</taxon>
        <taxon>Streptophyta</taxon>
        <taxon>Embryophyta</taxon>
        <taxon>Tracheophyta</taxon>
        <taxon>Spermatophyta</taxon>
        <taxon>Magnoliopsida</taxon>
        <taxon>eudicotyledons</taxon>
        <taxon>Gunneridae</taxon>
        <taxon>Pentapetalae</taxon>
        <taxon>rosids</taxon>
        <taxon>fabids</taxon>
        <taxon>Rosales</taxon>
        <taxon>Rosaceae</taxon>
        <taxon>Amygdaloideae</taxon>
        <taxon>Maleae</taxon>
        <taxon>Malus</taxon>
    </lineage>
</organism>
<evidence type="ECO:0000256" key="1">
    <source>
        <dbReference type="SAM" id="MobiDB-lite"/>
    </source>
</evidence>
<gene>
    <name evidence="2" type="ORF">DVH24_038686</name>
</gene>
<name>A0A498KFP7_MALDO</name>
<evidence type="ECO:0000313" key="3">
    <source>
        <dbReference type="Proteomes" id="UP000290289"/>
    </source>
</evidence>
<keyword evidence="3" id="KW-1185">Reference proteome</keyword>
<feature type="compositionally biased region" description="Low complexity" evidence="1">
    <location>
        <begin position="1"/>
        <end position="14"/>
    </location>
</feature>
<dbReference type="Proteomes" id="UP000290289">
    <property type="component" value="Chromosome 3"/>
</dbReference>
<sequence>MPRTRSCTPRRPSSVGTRGEQVGLATDDGADAVALVGSDGEGDVEAVDEADAVGEEVGGAAVVEADLGEGGGGGAAGSVALEAAAAVSGEAGEVRSVLGAVGAGPDAPGPGLGGSGEGAVGEGVEEEAAPLEDGVAGVGLDGGPDGEGAVVDESEDGGLRVSGVNDGSEDEECGGGEEWKGVKRNGIDRVRLVRRRDGTGRNECVIFEKDMGYICLKMVKHCVPQTWNKPVPGGGGTQKHPKSVPWNSPFHPFLTHQTRDGTPRPVPSCLVPSHVPNAPVMHNTYYLFQTLL</sequence>
<feature type="compositionally biased region" description="Gly residues" evidence="1">
    <location>
        <begin position="110"/>
        <end position="121"/>
    </location>
</feature>
<dbReference type="EMBL" id="RDQH01000329">
    <property type="protein sequence ID" value="RXI04412.1"/>
    <property type="molecule type" value="Genomic_DNA"/>
</dbReference>
<proteinExistence type="predicted"/>
<feature type="region of interest" description="Disordered" evidence="1">
    <location>
        <begin position="103"/>
        <end position="179"/>
    </location>
</feature>
<feature type="compositionally biased region" description="Gly residues" evidence="1">
    <location>
        <begin position="136"/>
        <end position="146"/>
    </location>
</feature>
<protein>
    <submittedName>
        <fullName evidence="2">Uncharacterized protein</fullName>
    </submittedName>
</protein>
<evidence type="ECO:0000313" key="2">
    <source>
        <dbReference type="EMBL" id="RXI04412.1"/>
    </source>
</evidence>
<dbReference type="AlphaFoldDB" id="A0A498KFP7"/>
<reference evidence="2 3" key="1">
    <citation type="submission" date="2018-10" db="EMBL/GenBank/DDBJ databases">
        <title>A high-quality apple genome assembly.</title>
        <authorList>
            <person name="Hu J."/>
        </authorList>
    </citation>
    <scope>NUCLEOTIDE SEQUENCE [LARGE SCALE GENOMIC DNA]</scope>
    <source>
        <strain evidence="3">cv. HFTH1</strain>
        <tissue evidence="2">Young leaf</tissue>
    </source>
</reference>